<proteinExistence type="inferred from homology"/>
<dbReference type="InterPro" id="IPR051209">
    <property type="entry name" value="FAD-bind_Monooxygenase_sf"/>
</dbReference>
<keyword evidence="6" id="KW-1185">Reference proteome</keyword>
<evidence type="ECO:0000313" key="6">
    <source>
        <dbReference type="Proteomes" id="UP000284842"/>
    </source>
</evidence>
<evidence type="ECO:0000256" key="4">
    <source>
        <dbReference type="ARBA" id="ARBA00023002"/>
    </source>
</evidence>
<keyword evidence="4" id="KW-0560">Oxidoreductase</keyword>
<evidence type="ECO:0000256" key="2">
    <source>
        <dbReference type="ARBA" id="ARBA00022630"/>
    </source>
</evidence>
<dbReference type="InParanoid" id="A0A409YKR3"/>
<dbReference type="InterPro" id="IPR020946">
    <property type="entry name" value="Flavin_mOase-like"/>
</dbReference>
<dbReference type="GO" id="GO:0050660">
    <property type="term" value="F:flavin adenine dinucleotide binding"/>
    <property type="evidence" value="ECO:0007669"/>
    <property type="project" value="InterPro"/>
</dbReference>
<name>A0A409YKR3_9AGAR</name>
<dbReference type="Gene3D" id="3.50.50.60">
    <property type="entry name" value="FAD/NAD(P)-binding domain"/>
    <property type="match status" value="2"/>
</dbReference>
<dbReference type="Proteomes" id="UP000284842">
    <property type="component" value="Unassembled WGS sequence"/>
</dbReference>
<evidence type="ECO:0000256" key="1">
    <source>
        <dbReference type="ARBA" id="ARBA00010139"/>
    </source>
</evidence>
<organism evidence="5 6">
    <name type="scientific">Panaeolus cyanescens</name>
    <dbReference type="NCBI Taxonomy" id="181874"/>
    <lineage>
        <taxon>Eukaryota</taxon>
        <taxon>Fungi</taxon>
        <taxon>Dikarya</taxon>
        <taxon>Basidiomycota</taxon>
        <taxon>Agaricomycotina</taxon>
        <taxon>Agaricomycetes</taxon>
        <taxon>Agaricomycetidae</taxon>
        <taxon>Agaricales</taxon>
        <taxon>Agaricineae</taxon>
        <taxon>Galeropsidaceae</taxon>
        <taxon>Panaeolus</taxon>
    </lineage>
</organism>
<comment type="similarity">
    <text evidence="1">Belongs to the FAD-binding monooxygenase family.</text>
</comment>
<dbReference type="EMBL" id="NHTK01001041">
    <property type="protein sequence ID" value="PPR03651.1"/>
    <property type="molecule type" value="Genomic_DNA"/>
</dbReference>
<accession>A0A409YKR3</accession>
<evidence type="ECO:0000256" key="3">
    <source>
        <dbReference type="ARBA" id="ARBA00022827"/>
    </source>
</evidence>
<dbReference type="InterPro" id="IPR036188">
    <property type="entry name" value="FAD/NAD-bd_sf"/>
</dbReference>
<dbReference type="OrthoDB" id="66881at2759"/>
<keyword evidence="2" id="KW-0285">Flavoprotein</keyword>
<dbReference type="PANTHER" id="PTHR42877">
    <property type="entry name" value="L-ORNITHINE N(5)-MONOOXYGENASE-RELATED"/>
    <property type="match status" value="1"/>
</dbReference>
<gene>
    <name evidence="5" type="ORF">CVT24_007765</name>
</gene>
<dbReference type="AlphaFoldDB" id="A0A409YKR3"/>
<dbReference type="STRING" id="181874.A0A409YKR3"/>
<dbReference type="GO" id="GO:0050661">
    <property type="term" value="F:NADP binding"/>
    <property type="evidence" value="ECO:0007669"/>
    <property type="project" value="InterPro"/>
</dbReference>
<dbReference type="GO" id="GO:0004499">
    <property type="term" value="F:N,N-dimethylaniline monooxygenase activity"/>
    <property type="evidence" value="ECO:0007669"/>
    <property type="project" value="InterPro"/>
</dbReference>
<reference evidence="5 6" key="1">
    <citation type="journal article" date="2018" name="Evol. Lett.">
        <title>Horizontal gene cluster transfer increased hallucinogenic mushroom diversity.</title>
        <authorList>
            <person name="Reynolds H.T."/>
            <person name="Vijayakumar V."/>
            <person name="Gluck-Thaler E."/>
            <person name="Korotkin H.B."/>
            <person name="Matheny P.B."/>
            <person name="Slot J.C."/>
        </authorList>
    </citation>
    <scope>NUCLEOTIDE SEQUENCE [LARGE SCALE GENOMIC DNA]</scope>
    <source>
        <strain evidence="5 6">2629</strain>
    </source>
</reference>
<sequence>MIPTSEFSEGQSSNPRLDKPLFEERLVKIICIGAGASGLILAYKLQRSFKNFELVVYEKNEGVGGTWFENTYPGCACDIPAHTYTYSFEPKADWSAVYANGQEIQQYFEDFADKYDLKRFINFQRQVCHAKWDETSAEWQVDVLCLEDGRIMHDHCNILVNASGALNAWKWPDIPRLHSFQGPLLHTAKWDKSADLKNKRVGIIGNGSSAIQLLPAIYPDVRQVTNFIRSPTWILPPFSEPQRLYTLAEHLRFKEDPKSHLALRKAQTAEAFKTFPVLIKDSEQQKYMSSALTQILKDKLPPHLVDSLIPQTSVGCRRITPGFDYLEKLSGEKTQVVVGDIRRVTERGVIDSEGKEHVLDVLVCATGFDTSFVPKFPIVGPKGVNMQTTWKDEVKAYLGVAAAGFPNYFTLFGAGSPAATGPAMVIFELQADYILKMVDRYQTENIRSMAPKAEAVEDFIKHRDEFMKRTVMSENCRSWYKAGPSQQINALWPGSGMHWYFVFKQDPRYEDWEWTYEGNRFSYFGNGFASLELVDPGAVDWAFFIRNEDDDPHLSRGARIAAMSSSTNKTVF</sequence>
<comment type="caution">
    <text evidence="5">The sequence shown here is derived from an EMBL/GenBank/DDBJ whole genome shotgun (WGS) entry which is preliminary data.</text>
</comment>
<protein>
    <submittedName>
        <fullName evidence="5">Uncharacterized protein</fullName>
    </submittedName>
</protein>
<keyword evidence="3" id="KW-0274">FAD</keyword>
<dbReference type="PANTHER" id="PTHR42877:SF8">
    <property type="entry name" value="MONOOXYGENASE"/>
    <property type="match status" value="1"/>
</dbReference>
<dbReference type="Pfam" id="PF00743">
    <property type="entry name" value="FMO-like"/>
    <property type="match status" value="1"/>
</dbReference>
<dbReference type="SUPFAM" id="SSF51905">
    <property type="entry name" value="FAD/NAD(P)-binding domain"/>
    <property type="match status" value="2"/>
</dbReference>
<evidence type="ECO:0000313" key="5">
    <source>
        <dbReference type="EMBL" id="PPR03651.1"/>
    </source>
</evidence>